<evidence type="ECO:0000259" key="2">
    <source>
        <dbReference type="Pfam" id="PF00582"/>
    </source>
</evidence>
<dbReference type="InterPro" id="IPR006016">
    <property type="entry name" value="UspA"/>
</dbReference>
<proteinExistence type="inferred from homology"/>
<dbReference type="InterPro" id="IPR006015">
    <property type="entry name" value="Universal_stress_UspA"/>
</dbReference>
<sequence length="150" mass="16411">MYDRLLLPTDMSPGVDRAIDHATDAATRYDAELHVLYVVDADAYSSYPGDEYVHEFEGLESALENAGRDAVDEIAEQAAAADVSTVTEIRHGVPHEEILTYAEDAAVGLTVVGSKHRSDEYRRLLGSVAERVAHMAERPVTIVKTPVNTE</sequence>
<dbReference type="Proteomes" id="UP000258707">
    <property type="component" value="Chromosome"/>
</dbReference>
<name>A0A346PD38_9EURY</name>
<dbReference type="InterPro" id="IPR014729">
    <property type="entry name" value="Rossmann-like_a/b/a_fold"/>
</dbReference>
<dbReference type="PANTHER" id="PTHR46268">
    <property type="entry name" value="STRESS RESPONSE PROTEIN NHAX"/>
    <property type="match status" value="1"/>
</dbReference>
<gene>
    <name evidence="3" type="ORF">AArc1_1092</name>
</gene>
<feature type="domain" description="UspA" evidence="2">
    <location>
        <begin position="1"/>
        <end position="144"/>
    </location>
</feature>
<evidence type="ECO:0000313" key="3">
    <source>
        <dbReference type="EMBL" id="AXR77433.1"/>
    </source>
</evidence>
<dbReference type="Pfam" id="PF00582">
    <property type="entry name" value="Usp"/>
    <property type="match status" value="1"/>
</dbReference>
<dbReference type="EMBL" id="CP024047">
    <property type="protein sequence ID" value="AXR77433.1"/>
    <property type="molecule type" value="Genomic_DNA"/>
</dbReference>
<dbReference type="PRINTS" id="PR01438">
    <property type="entry name" value="UNVRSLSTRESS"/>
</dbReference>
<dbReference type="Gene3D" id="3.40.50.620">
    <property type="entry name" value="HUPs"/>
    <property type="match status" value="1"/>
</dbReference>
<dbReference type="AlphaFoldDB" id="A0A346PD38"/>
<dbReference type="GeneID" id="37637906"/>
<dbReference type="PANTHER" id="PTHR46268:SF6">
    <property type="entry name" value="UNIVERSAL STRESS PROTEIN UP12"/>
    <property type="match status" value="1"/>
</dbReference>
<dbReference type="RefSeq" id="WP_117363613.1">
    <property type="nucleotide sequence ID" value="NZ_CP024047.1"/>
</dbReference>
<organism evidence="3 4">
    <name type="scientific">Natrarchaeobaculum sulfurireducens</name>
    <dbReference type="NCBI Taxonomy" id="2044521"/>
    <lineage>
        <taxon>Archaea</taxon>
        <taxon>Methanobacteriati</taxon>
        <taxon>Methanobacteriota</taxon>
        <taxon>Stenosarchaea group</taxon>
        <taxon>Halobacteria</taxon>
        <taxon>Halobacteriales</taxon>
        <taxon>Natrialbaceae</taxon>
        <taxon>Natrarchaeobaculum</taxon>
    </lineage>
</organism>
<dbReference type="CDD" id="cd00293">
    <property type="entry name" value="USP-like"/>
    <property type="match status" value="1"/>
</dbReference>
<dbReference type="KEGG" id="nan:AArc1_1092"/>
<protein>
    <submittedName>
        <fullName evidence="3">Nucleotide-binding protein, UspA family</fullName>
    </submittedName>
</protein>
<evidence type="ECO:0000313" key="4">
    <source>
        <dbReference type="Proteomes" id="UP000258707"/>
    </source>
</evidence>
<reference evidence="4" key="1">
    <citation type="submission" date="2017-10" db="EMBL/GenBank/DDBJ databases">
        <title>Phenotypic and genomic properties of facultatively anaerobic sulfur-reducing natronoarchaea from hypersaline soda lakes.</title>
        <authorList>
            <person name="Sorokin D.Y."/>
            <person name="Kublanov I.V."/>
            <person name="Roman P."/>
            <person name="Sinninghe Damste J.S."/>
            <person name="Golyshin P.N."/>
            <person name="Rojo D."/>
            <person name="Ciordia S."/>
            <person name="Mena Md.C."/>
            <person name="Ferrer M."/>
            <person name="Messina E."/>
            <person name="Smedile F."/>
            <person name="La Spada G."/>
            <person name="La Cono V."/>
            <person name="Yakimov M.M."/>
        </authorList>
    </citation>
    <scope>NUCLEOTIDE SEQUENCE [LARGE SCALE GENOMIC DNA]</scope>
    <source>
        <strain evidence="4">AArc1</strain>
    </source>
</reference>
<dbReference type="SUPFAM" id="SSF52402">
    <property type="entry name" value="Adenine nucleotide alpha hydrolases-like"/>
    <property type="match status" value="1"/>
</dbReference>
<evidence type="ECO:0000256" key="1">
    <source>
        <dbReference type="ARBA" id="ARBA00008791"/>
    </source>
</evidence>
<accession>A0A346PD38</accession>
<comment type="similarity">
    <text evidence="1">Belongs to the universal stress protein A family.</text>
</comment>